<keyword evidence="3" id="KW-1185">Reference proteome</keyword>
<sequence length="218" mass="23604">MATKKIDRRLLTAIGVIGAATLVWRLLTILLITSALEPAQRALVLDRLAPCLGLIGMTWVMGLVAIAATLRWLFRRYASAPARLVAQTRVLLEATHAAPMNHQGTKETKELAEVVYQLVCQRDQLRNVVSTQVALASQGVQQEKDRLAALMAELTQSVVACNLNGRIPLYSNRARLQFKAMSASPPLAGGAELVGMGRSIYAVFDRALVAHAPEVGLV</sequence>
<dbReference type="AlphaFoldDB" id="A0A1Q8YK93"/>
<evidence type="ECO:0000313" key="2">
    <source>
        <dbReference type="EMBL" id="OLP08383.1"/>
    </source>
</evidence>
<accession>A0A1Q8YK93</accession>
<dbReference type="EC" id="2.7.7.7" evidence="2"/>
<keyword evidence="2" id="KW-0548">Nucleotidyltransferase</keyword>
<keyword evidence="1" id="KW-1133">Transmembrane helix</keyword>
<evidence type="ECO:0000256" key="1">
    <source>
        <dbReference type="SAM" id="Phobius"/>
    </source>
</evidence>
<comment type="caution">
    <text evidence="2">The sequence shown here is derived from an EMBL/GenBank/DDBJ whole genome shotgun (WGS) entry which is preliminary data.</text>
</comment>
<dbReference type="Proteomes" id="UP000185911">
    <property type="component" value="Unassembled WGS sequence"/>
</dbReference>
<proteinExistence type="predicted"/>
<keyword evidence="1" id="KW-0812">Transmembrane</keyword>
<reference evidence="2 3" key="1">
    <citation type="submission" date="2017-01" db="EMBL/GenBank/DDBJ databases">
        <title>Genome sequence of Rhodoferax antarcticus ANT.BR, a psychrophilic purple nonsulfur bacterium from an Antarctic microbial mat.</title>
        <authorList>
            <person name="Baker J."/>
            <person name="Riester C."/>
            <person name="Skinner B."/>
            <person name="Newell A."/>
            <person name="Swingley W."/>
            <person name="Madigan M."/>
            <person name="Jung D."/>
            <person name="Asao M."/>
            <person name="Chen M."/>
            <person name="Loughlin P."/>
            <person name="Pan H."/>
            <person name="Lin S."/>
            <person name="Li N."/>
            <person name="Shaw J."/>
            <person name="Prado M."/>
            <person name="Sherman C."/>
            <person name="Li X."/>
            <person name="Tang J."/>
            <person name="Blankenship R."/>
            <person name="Zhao T."/>
            <person name="Touchman J."/>
            <person name="Sattley M."/>
        </authorList>
    </citation>
    <scope>NUCLEOTIDE SEQUENCE [LARGE SCALE GENOMIC DNA]</scope>
    <source>
        <strain evidence="2 3">ANT.BR</strain>
    </source>
</reference>
<keyword evidence="2" id="KW-0808">Transferase</keyword>
<feature type="transmembrane region" description="Helical" evidence="1">
    <location>
        <begin position="52"/>
        <end position="74"/>
    </location>
</feature>
<keyword evidence="1" id="KW-0472">Membrane</keyword>
<feature type="transmembrane region" description="Helical" evidence="1">
    <location>
        <begin position="12"/>
        <end position="32"/>
    </location>
</feature>
<dbReference type="RefSeq" id="WP_075584963.1">
    <property type="nucleotide sequence ID" value="NZ_MSYM01000002.1"/>
</dbReference>
<organism evidence="2 3">
    <name type="scientific">Rhodoferax antarcticus ANT.BR</name>
    <dbReference type="NCBI Taxonomy" id="1111071"/>
    <lineage>
        <taxon>Bacteria</taxon>
        <taxon>Pseudomonadati</taxon>
        <taxon>Pseudomonadota</taxon>
        <taxon>Betaproteobacteria</taxon>
        <taxon>Burkholderiales</taxon>
        <taxon>Comamonadaceae</taxon>
        <taxon>Rhodoferax</taxon>
    </lineage>
</organism>
<dbReference type="STRING" id="81479.RA876_15565"/>
<name>A0A1Q8YK93_9BURK</name>
<protein>
    <submittedName>
        <fullName evidence="2">DNA polymerase III, epsilon subunit domain protein</fullName>
        <ecNumber evidence="2">2.7.7.7</ecNumber>
    </submittedName>
</protein>
<dbReference type="EMBL" id="MSYM01000002">
    <property type="protein sequence ID" value="OLP08383.1"/>
    <property type="molecule type" value="Genomic_DNA"/>
</dbReference>
<evidence type="ECO:0000313" key="3">
    <source>
        <dbReference type="Proteomes" id="UP000185911"/>
    </source>
</evidence>
<gene>
    <name evidence="2" type="ORF">BLL52_0308</name>
</gene>
<dbReference type="GO" id="GO:0003887">
    <property type="term" value="F:DNA-directed DNA polymerase activity"/>
    <property type="evidence" value="ECO:0007669"/>
    <property type="project" value="UniProtKB-EC"/>
</dbReference>